<organism evidence="6 7">
    <name type="scientific">Leifsonia poae</name>
    <dbReference type="NCBI Taxonomy" id="110933"/>
    <lineage>
        <taxon>Bacteria</taxon>
        <taxon>Bacillati</taxon>
        <taxon>Actinomycetota</taxon>
        <taxon>Actinomycetes</taxon>
        <taxon>Micrococcales</taxon>
        <taxon>Microbacteriaceae</taxon>
        <taxon>Leifsonia</taxon>
    </lineage>
</organism>
<keyword evidence="7" id="KW-1185">Reference proteome</keyword>
<dbReference type="Gene3D" id="1.10.10.60">
    <property type="entry name" value="Homeodomain-like"/>
    <property type="match status" value="1"/>
</dbReference>
<accession>A0A9W6H9Z4</accession>
<evidence type="ECO:0000259" key="5">
    <source>
        <dbReference type="PROSITE" id="PS50977"/>
    </source>
</evidence>
<dbReference type="SUPFAM" id="SSF46689">
    <property type="entry name" value="Homeodomain-like"/>
    <property type="match status" value="1"/>
</dbReference>
<dbReference type="InterPro" id="IPR001647">
    <property type="entry name" value="HTH_TetR"/>
</dbReference>
<evidence type="ECO:0000256" key="3">
    <source>
        <dbReference type="ARBA" id="ARBA00023163"/>
    </source>
</evidence>
<comment type="caution">
    <text evidence="6">The sequence shown here is derived from an EMBL/GenBank/DDBJ whole genome shotgun (WGS) entry which is preliminary data.</text>
</comment>
<dbReference type="InterPro" id="IPR050109">
    <property type="entry name" value="HTH-type_TetR-like_transc_reg"/>
</dbReference>
<keyword evidence="2 4" id="KW-0238">DNA-binding</keyword>
<dbReference type="PRINTS" id="PR00455">
    <property type="entry name" value="HTHTETR"/>
</dbReference>
<dbReference type="GO" id="GO:0003700">
    <property type="term" value="F:DNA-binding transcription factor activity"/>
    <property type="evidence" value="ECO:0007669"/>
    <property type="project" value="TreeGrafter"/>
</dbReference>
<keyword evidence="1" id="KW-0805">Transcription regulation</keyword>
<evidence type="ECO:0000256" key="1">
    <source>
        <dbReference type="ARBA" id="ARBA00023015"/>
    </source>
</evidence>
<feature type="domain" description="HTH tetR-type" evidence="5">
    <location>
        <begin position="12"/>
        <end position="72"/>
    </location>
</feature>
<dbReference type="RefSeq" id="WP_271176929.1">
    <property type="nucleotide sequence ID" value="NZ_BAAAJO010000005.1"/>
</dbReference>
<dbReference type="PANTHER" id="PTHR30055">
    <property type="entry name" value="HTH-TYPE TRANSCRIPTIONAL REGULATOR RUTR"/>
    <property type="match status" value="1"/>
</dbReference>
<dbReference type="EMBL" id="BSEN01000006">
    <property type="protein sequence ID" value="GLJ76270.1"/>
    <property type="molecule type" value="Genomic_DNA"/>
</dbReference>
<dbReference type="SUPFAM" id="SSF48498">
    <property type="entry name" value="Tetracyclin repressor-like, C-terminal domain"/>
    <property type="match status" value="1"/>
</dbReference>
<name>A0A9W6H9Z4_9MICO</name>
<evidence type="ECO:0000313" key="7">
    <source>
        <dbReference type="Proteomes" id="UP001142372"/>
    </source>
</evidence>
<protein>
    <submittedName>
        <fullName evidence="6">TetR family transcriptional regulator</fullName>
    </submittedName>
</protein>
<evidence type="ECO:0000256" key="4">
    <source>
        <dbReference type="PROSITE-ProRule" id="PRU00335"/>
    </source>
</evidence>
<dbReference type="AlphaFoldDB" id="A0A9W6H9Z4"/>
<sequence length="190" mass="19974">MSEHRRGPARSEVARVAILEATARQFATRGYDHLTMEGIAADAKVGKQTIYRWWSSKGALVADCLIEGLLLPDDLNPPDTGDLRADLTDWLGSILAIAQHPGGEALMRSLISAAAENEDVGRRLHESLGASSSLIVRLQAGVDAGQLPAGAPLTEIGEALVGAVILRAISRVPAEEATTARLVQAVLPAG</sequence>
<feature type="DNA-binding region" description="H-T-H motif" evidence="4">
    <location>
        <begin position="35"/>
        <end position="54"/>
    </location>
</feature>
<gene>
    <name evidence="6" type="ORF">GCM10017584_18440</name>
</gene>
<dbReference type="InterPro" id="IPR036271">
    <property type="entry name" value="Tet_transcr_reg_TetR-rel_C_sf"/>
</dbReference>
<dbReference type="Pfam" id="PF00440">
    <property type="entry name" value="TetR_N"/>
    <property type="match status" value="1"/>
</dbReference>
<dbReference type="PROSITE" id="PS50977">
    <property type="entry name" value="HTH_TETR_2"/>
    <property type="match status" value="1"/>
</dbReference>
<proteinExistence type="predicted"/>
<dbReference type="Gene3D" id="1.10.357.10">
    <property type="entry name" value="Tetracycline Repressor, domain 2"/>
    <property type="match status" value="1"/>
</dbReference>
<dbReference type="GO" id="GO:0000976">
    <property type="term" value="F:transcription cis-regulatory region binding"/>
    <property type="evidence" value="ECO:0007669"/>
    <property type="project" value="TreeGrafter"/>
</dbReference>
<dbReference type="InterPro" id="IPR009057">
    <property type="entry name" value="Homeodomain-like_sf"/>
</dbReference>
<dbReference type="Pfam" id="PF16859">
    <property type="entry name" value="TetR_C_11"/>
    <property type="match status" value="1"/>
</dbReference>
<reference evidence="6" key="2">
    <citation type="submission" date="2023-01" db="EMBL/GenBank/DDBJ databases">
        <authorList>
            <person name="Sun Q."/>
            <person name="Evtushenko L."/>
        </authorList>
    </citation>
    <scope>NUCLEOTIDE SEQUENCE</scope>
    <source>
        <strain evidence="6">VKM Ac-1401</strain>
    </source>
</reference>
<evidence type="ECO:0000313" key="6">
    <source>
        <dbReference type="EMBL" id="GLJ76270.1"/>
    </source>
</evidence>
<reference evidence="6" key="1">
    <citation type="journal article" date="2014" name="Int. J. Syst. Evol. Microbiol.">
        <title>Complete genome sequence of Corynebacterium casei LMG S-19264T (=DSM 44701T), isolated from a smear-ripened cheese.</title>
        <authorList>
            <consortium name="US DOE Joint Genome Institute (JGI-PGF)"/>
            <person name="Walter F."/>
            <person name="Albersmeier A."/>
            <person name="Kalinowski J."/>
            <person name="Ruckert C."/>
        </authorList>
    </citation>
    <scope>NUCLEOTIDE SEQUENCE</scope>
    <source>
        <strain evidence="6">VKM Ac-1401</strain>
    </source>
</reference>
<keyword evidence="3" id="KW-0804">Transcription</keyword>
<evidence type="ECO:0000256" key="2">
    <source>
        <dbReference type="ARBA" id="ARBA00023125"/>
    </source>
</evidence>
<dbReference type="Proteomes" id="UP001142372">
    <property type="component" value="Unassembled WGS sequence"/>
</dbReference>
<dbReference type="PANTHER" id="PTHR30055:SF148">
    <property type="entry name" value="TETR-FAMILY TRANSCRIPTIONAL REGULATOR"/>
    <property type="match status" value="1"/>
</dbReference>
<dbReference type="InterPro" id="IPR011075">
    <property type="entry name" value="TetR_C"/>
</dbReference>